<organism evidence="1 2">
    <name type="scientific">Tritrichomonas musculus</name>
    <dbReference type="NCBI Taxonomy" id="1915356"/>
    <lineage>
        <taxon>Eukaryota</taxon>
        <taxon>Metamonada</taxon>
        <taxon>Parabasalia</taxon>
        <taxon>Tritrichomonadida</taxon>
        <taxon>Tritrichomonadidae</taxon>
        <taxon>Tritrichomonas</taxon>
    </lineage>
</organism>
<sequence length="91" mass="10720">MTTLNLCAYAMECGAVLTNSLIMNMDTFTAIALYMYISITMRFLRTISLYIASMFLLARIKNHFFRSLKKMTLHLIVRVTSYFGRWRLQFD</sequence>
<keyword evidence="2" id="KW-1185">Reference proteome</keyword>
<proteinExistence type="predicted"/>
<evidence type="ECO:0000313" key="1">
    <source>
        <dbReference type="EMBL" id="KAK8860824.1"/>
    </source>
</evidence>
<name>A0ABR2IDU6_9EUKA</name>
<accession>A0ABR2IDU6</accession>
<comment type="caution">
    <text evidence="1">The sequence shown here is derived from an EMBL/GenBank/DDBJ whole genome shotgun (WGS) entry which is preliminary data.</text>
</comment>
<dbReference type="EMBL" id="JAPFFF010000018">
    <property type="protein sequence ID" value="KAK8860824.1"/>
    <property type="molecule type" value="Genomic_DNA"/>
</dbReference>
<gene>
    <name evidence="1" type="ORF">M9Y10_012516</name>
</gene>
<evidence type="ECO:0000313" key="2">
    <source>
        <dbReference type="Proteomes" id="UP001470230"/>
    </source>
</evidence>
<protein>
    <submittedName>
        <fullName evidence="1">Uncharacterized protein</fullName>
    </submittedName>
</protein>
<dbReference type="Proteomes" id="UP001470230">
    <property type="component" value="Unassembled WGS sequence"/>
</dbReference>
<reference evidence="1 2" key="1">
    <citation type="submission" date="2024-04" db="EMBL/GenBank/DDBJ databases">
        <title>Tritrichomonas musculus Genome.</title>
        <authorList>
            <person name="Alves-Ferreira E."/>
            <person name="Grigg M."/>
            <person name="Lorenzi H."/>
            <person name="Galac M."/>
        </authorList>
    </citation>
    <scope>NUCLEOTIDE SEQUENCE [LARGE SCALE GENOMIC DNA]</scope>
    <source>
        <strain evidence="1 2">EAF2021</strain>
    </source>
</reference>